<evidence type="ECO:0000313" key="3">
    <source>
        <dbReference type="Proteomes" id="UP000184139"/>
    </source>
</evidence>
<reference evidence="2 3" key="1">
    <citation type="submission" date="2016-11" db="EMBL/GenBank/DDBJ databases">
        <authorList>
            <person name="Jaros S."/>
            <person name="Januszkiewicz K."/>
            <person name="Wedrychowicz H."/>
        </authorList>
    </citation>
    <scope>NUCLEOTIDE SEQUENCE [LARGE SCALE GENOMIC DNA]</scope>
    <source>
        <strain evidence="2 3">DSM 9705</strain>
    </source>
</reference>
<keyword evidence="3" id="KW-1185">Reference proteome</keyword>
<dbReference type="OrthoDB" id="5432593at2"/>
<dbReference type="SUPFAM" id="SSF54523">
    <property type="entry name" value="Pili subunits"/>
    <property type="match status" value="1"/>
</dbReference>
<accession>A0A1M5YMK9</accession>
<dbReference type="InterPro" id="IPR045584">
    <property type="entry name" value="Pilin-like"/>
</dbReference>
<feature type="domain" description="Type II secretion system protein GspG C-terminal" evidence="1">
    <location>
        <begin position="38"/>
        <end position="119"/>
    </location>
</feature>
<evidence type="ECO:0000259" key="1">
    <source>
        <dbReference type="Pfam" id="PF08334"/>
    </source>
</evidence>
<dbReference type="Pfam" id="PF08334">
    <property type="entry name" value="T2SSG"/>
    <property type="match status" value="1"/>
</dbReference>
<organism evidence="2 3">
    <name type="scientific">Desulfofustis glycolicus DSM 9705</name>
    <dbReference type="NCBI Taxonomy" id="1121409"/>
    <lineage>
        <taxon>Bacteria</taxon>
        <taxon>Pseudomonadati</taxon>
        <taxon>Thermodesulfobacteriota</taxon>
        <taxon>Desulfobulbia</taxon>
        <taxon>Desulfobulbales</taxon>
        <taxon>Desulfocapsaceae</taxon>
        <taxon>Desulfofustis</taxon>
    </lineage>
</organism>
<dbReference type="Proteomes" id="UP000184139">
    <property type="component" value="Unassembled WGS sequence"/>
</dbReference>
<dbReference type="AlphaFoldDB" id="A0A1M5YMK9"/>
<protein>
    <submittedName>
        <fullName evidence="2">General secretion pathway protein G</fullName>
    </submittedName>
</protein>
<sequence length="126" mass="13719">MSNLTAAVLTLAGVLLLFTDAPERVRRLYDGTVLTGQQLATAGDLRSLSTMLDHHLLRTGRCPRPERFEQWLAATFKSGSGRDLALDHWGTPFSYRAGAELKSYELISAGPDLQFGTGDDLLVDGP</sequence>
<dbReference type="RefSeq" id="WP_073379208.1">
    <property type="nucleotide sequence ID" value="NZ_FQXS01000044.1"/>
</dbReference>
<dbReference type="STRING" id="1121409.SAMN02745124_04224"/>
<proteinExistence type="predicted"/>
<name>A0A1M5YMK9_9BACT</name>
<dbReference type="EMBL" id="FQXS01000044">
    <property type="protein sequence ID" value="SHI13242.1"/>
    <property type="molecule type" value="Genomic_DNA"/>
</dbReference>
<dbReference type="InterPro" id="IPR013545">
    <property type="entry name" value="T2SS_protein-GspG_C"/>
</dbReference>
<evidence type="ECO:0000313" key="2">
    <source>
        <dbReference type="EMBL" id="SHI13242.1"/>
    </source>
</evidence>
<gene>
    <name evidence="2" type="ORF">SAMN02745124_04224</name>
</gene>
<dbReference type="Gene3D" id="3.30.700.10">
    <property type="entry name" value="Glycoprotein, Type 4 Pilin"/>
    <property type="match status" value="1"/>
</dbReference>